<dbReference type="EMBL" id="CDMZ01002735">
    <property type="protein sequence ID" value="CEM43653.1"/>
    <property type="molecule type" value="Genomic_DNA"/>
</dbReference>
<evidence type="ECO:0000313" key="2">
    <source>
        <dbReference type="EMBL" id="CEM43653.1"/>
    </source>
</evidence>
<proteinExistence type="predicted"/>
<dbReference type="VEuPathDB" id="CryptoDB:Cvel_6905"/>
<evidence type="ECO:0000256" key="1">
    <source>
        <dbReference type="SAM" id="MobiDB-lite"/>
    </source>
</evidence>
<sequence>MVIVESKHKHPEGKTIDEARLPPERPVESPRGTRKPSLEIIRCTLREAEMNHILQTFADSDPPSLRSHLESQDEKKIRMRTVWFGNFTKKIGEDASLVALCPNEPRFTCLRGFTARWLLASFGELHLLVLRLHGPESYPPTEGGEGRAPSPV</sequence>
<protein>
    <submittedName>
        <fullName evidence="2">Uncharacterized protein</fullName>
    </submittedName>
</protein>
<reference evidence="2" key="1">
    <citation type="submission" date="2014-11" db="EMBL/GenBank/DDBJ databases">
        <authorList>
            <person name="Otto D Thomas"/>
            <person name="Naeem Raeece"/>
        </authorList>
    </citation>
    <scope>NUCLEOTIDE SEQUENCE</scope>
</reference>
<name>A0A0G4HI32_9ALVE</name>
<gene>
    <name evidence="2" type="ORF">Cvel_6905</name>
</gene>
<feature type="region of interest" description="Disordered" evidence="1">
    <location>
        <begin position="1"/>
        <end position="34"/>
    </location>
</feature>
<organism evidence="2">
    <name type="scientific">Chromera velia CCMP2878</name>
    <dbReference type="NCBI Taxonomy" id="1169474"/>
    <lineage>
        <taxon>Eukaryota</taxon>
        <taxon>Sar</taxon>
        <taxon>Alveolata</taxon>
        <taxon>Colpodellida</taxon>
        <taxon>Chromeraceae</taxon>
        <taxon>Chromera</taxon>
    </lineage>
</organism>
<accession>A0A0G4HI32</accession>
<feature type="compositionally biased region" description="Basic and acidic residues" evidence="1">
    <location>
        <begin position="12"/>
        <end position="28"/>
    </location>
</feature>
<dbReference type="AlphaFoldDB" id="A0A0G4HI32"/>